<feature type="non-terminal residue" evidence="1">
    <location>
        <position position="151"/>
    </location>
</feature>
<dbReference type="AlphaFoldDB" id="A0A2K2D6J9"/>
<dbReference type="EnsemblPlants" id="PNT69904">
    <property type="protein sequence ID" value="PNT69904"/>
    <property type="gene ID" value="BRADI_2g02653v3"/>
</dbReference>
<evidence type="ECO:0008006" key="4">
    <source>
        <dbReference type="Google" id="ProtNLM"/>
    </source>
</evidence>
<reference evidence="2" key="3">
    <citation type="submission" date="2018-08" db="UniProtKB">
        <authorList>
            <consortium name="EnsemblPlants"/>
        </authorList>
    </citation>
    <scope>IDENTIFICATION</scope>
    <source>
        <strain evidence="2">cv. Bd21</strain>
    </source>
</reference>
<evidence type="ECO:0000313" key="1">
    <source>
        <dbReference type="EMBL" id="PNT69904.1"/>
    </source>
</evidence>
<dbReference type="Proteomes" id="UP000008810">
    <property type="component" value="Chromosome 2"/>
</dbReference>
<gene>
    <name evidence="1" type="ORF">BRADI_2g02653v3</name>
</gene>
<evidence type="ECO:0000313" key="3">
    <source>
        <dbReference type="Proteomes" id="UP000008810"/>
    </source>
</evidence>
<organism evidence="1">
    <name type="scientific">Brachypodium distachyon</name>
    <name type="common">Purple false brome</name>
    <name type="synonym">Trachynia distachya</name>
    <dbReference type="NCBI Taxonomy" id="15368"/>
    <lineage>
        <taxon>Eukaryota</taxon>
        <taxon>Viridiplantae</taxon>
        <taxon>Streptophyta</taxon>
        <taxon>Embryophyta</taxon>
        <taxon>Tracheophyta</taxon>
        <taxon>Spermatophyta</taxon>
        <taxon>Magnoliopsida</taxon>
        <taxon>Liliopsida</taxon>
        <taxon>Poales</taxon>
        <taxon>Poaceae</taxon>
        <taxon>BOP clade</taxon>
        <taxon>Pooideae</taxon>
        <taxon>Stipodae</taxon>
        <taxon>Brachypodieae</taxon>
        <taxon>Brachypodium</taxon>
    </lineage>
</organism>
<reference evidence="1" key="2">
    <citation type="submission" date="2017-06" db="EMBL/GenBank/DDBJ databases">
        <title>WGS assembly of Brachypodium distachyon.</title>
        <authorList>
            <consortium name="The International Brachypodium Initiative"/>
            <person name="Lucas S."/>
            <person name="Harmon-Smith M."/>
            <person name="Lail K."/>
            <person name="Tice H."/>
            <person name="Grimwood J."/>
            <person name="Bruce D."/>
            <person name="Barry K."/>
            <person name="Shu S."/>
            <person name="Lindquist E."/>
            <person name="Wang M."/>
            <person name="Pitluck S."/>
            <person name="Vogel J.P."/>
            <person name="Garvin D.F."/>
            <person name="Mockler T.C."/>
            <person name="Schmutz J."/>
            <person name="Rokhsar D."/>
            <person name="Bevan M.W."/>
        </authorList>
    </citation>
    <scope>NUCLEOTIDE SEQUENCE</scope>
    <source>
        <strain evidence="1">Bd21</strain>
    </source>
</reference>
<dbReference type="PANTHER" id="PTHR36617">
    <property type="entry name" value="PROTEIN, PUTATIVE-RELATED"/>
    <property type="match status" value="1"/>
</dbReference>
<dbReference type="EMBL" id="CM000881">
    <property type="protein sequence ID" value="PNT69904.1"/>
    <property type="molecule type" value="Genomic_DNA"/>
</dbReference>
<name>A0A2K2D6J9_BRADI</name>
<dbReference type="OrthoDB" id="691957at2759"/>
<dbReference type="InParanoid" id="A0A2K2D6J9"/>
<sequence length="151" mass="17901">METPLDEQDRFLFSALTKICVNDGRTASFWCNAWLQGERARDIAPMLFQAARRKNRSVKDAITEHNWIRDIRQNFEHHMIHQFANLYMRVVQVHLQEDDPDTISWKLTSSGKYSAKSAYIAQFQGLTCQPFNLFIWKVWAPEKCRFFAWLL</sequence>
<reference evidence="1 2" key="1">
    <citation type="journal article" date="2010" name="Nature">
        <title>Genome sequencing and analysis of the model grass Brachypodium distachyon.</title>
        <authorList>
            <consortium name="International Brachypodium Initiative"/>
        </authorList>
    </citation>
    <scope>NUCLEOTIDE SEQUENCE [LARGE SCALE GENOMIC DNA]</scope>
    <source>
        <strain evidence="1 2">Bd21</strain>
    </source>
</reference>
<accession>A0A2K2D6J9</accession>
<dbReference type="PANTHER" id="PTHR36617:SF8">
    <property type="entry name" value="OS10G0457800 PROTEIN"/>
    <property type="match status" value="1"/>
</dbReference>
<dbReference type="FunCoup" id="A0A2K2D6J9">
    <property type="interactions" value="245"/>
</dbReference>
<dbReference type="Gramene" id="PNT69904">
    <property type="protein sequence ID" value="PNT69904"/>
    <property type="gene ID" value="BRADI_2g02653v3"/>
</dbReference>
<proteinExistence type="predicted"/>
<evidence type="ECO:0000313" key="2">
    <source>
        <dbReference type="EnsemblPlants" id="PNT69904"/>
    </source>
</evidence>
<protein>
    <recommendedName>
        <fullName evidence="4">Reverse transcriptase zinc-binding domain-containing protein</fullName>
    </recommendedName>
</protein>
<keyword evidence="3" id="KW-1185">Reference proteome</keyword>